<dbReference type="RefSeq" id="WP_379523004.1">
    <property type="nucleotide sequence ID" value="NZ_JBHSPA010000094.1"/>
</dbReference>
<comment type="similarity">
    <text evidence="1 4">Belongs to the aldehyde dehydrogenase family.</text>
</comment>
<evidence type="ECO:0000256" key="4">
    <source>
        <dbReference type="RuleBase" id="RU003345"/>
    </source>
</evidence>
<dbReference type="InterPro" id="IPR015590">
    <property type="entry name" value="Aldehyde_DH_dom"/>
</dbReference>
<reference evidence="7" key="1">
    <citation type="journal article" date="2019" name="Int. J. Syst. Evol. Microbiol.">
        <title>The Global Catalogue of Microorganisms (GCM) 10K type strain sequencing project: providing services to taxonomists for standard genome sequencing and annotation.</title>
        <authorList>
            <consortium name="The Broad Institute Genomics Platform"/>
            <consortium name="The Broad Institute Genome Sequencing Center for Infectious Disease"/>
            <person name="Wu L."/>
            <person name="Ma J."/>
        </authorList>
    </citation>
    <scope>NUCLEOTIDE SEQUENCE [LARGE SCALE GENOMIC DNA]</scope>
    <source>
        <strain evidence="7">CCUG 53903</strain>
    </source>
</reference>
<sequence length="461" mass="47775">MTIAGRPAVCESWIPVENPATAAVFGRAPLSSAADVKAAVAAASAAARMWSRSSVTDRSILLRACGEILHDHTEELAQLLTCEQGKPLREARDEVSLAADWFGHTADLSSHLEPTGEQAGITLERIPHGVVAAIAPSNYPIILAVVKLAPALLAGNTVVVKPSPLTPLSTLRMAELLTQRLPPGVINTVCGGAELGMALVTHPGVDMVSFTGSVSAGRTIAAAAGRGLRRVVLELGGNDACVVLPGADVTRIAPAVFAAATRNCGQFCAAIKRVYVSRAQATDLAAALAEACAAVTLGDGLDPATDLGPLVSKPQRERVTTLVAMAESAGGKAVSNCRPPDLSGHFFPPTVVSDLPPGTALETDEQFGPAIPVIAYDEVQEAVDLANASGYGLGGSVWGDSDTARPVAAALRCGTVWVNTHGELRHDVPFGGLRDSGVGVEYGYWGLLEYTRIKVLNTSHR</sequence>
<protein>
    <submittedName>
        <fullName evidence="6">Aldehyde dehydrogenase family protein</fullName>
    </submittedName>
</protein>
<keyword evidence="2 4" id="KW-0560">Oxidoreductase</keyword>
<dbReference type="PANTHER" id="PTHR42804:SF1">
    <property type="entry name" value="ALDEHYDE DEHYDROGENASE-RELATED"/>
    <property type="match status" value="1"/>
</dbReference>
<evidence type="ECO:0000256" key="1">
    <source>
        <dbReference type="ARBA" id="ARBA00009986"/>
    </source>
</evidence>
<feature type="active site" evidence="3">
    <location>
        <position position="234"/>
    </location>
</feature>
<proteinExistence type="inferred from homology"/>
<keyword evidence="7" id="KW-1185">Reference proteome</keyword>
<dbReference type="PROSITE" id="PS00687">
    <property type="entry name" value="ALDEHYDE_DEHYDR_GLU"/>
    <property type="match status" value="1"/>
</dbReference>
<dbReference type="InterPro" id="IPR016162">
    <property type="entry name" value="Ald_DH_N"/>
</dbReference>
<dbReference type="EMBL" id="JBHSPA010000094">
    <property type="protein sequence ID" value="MFC5833578.1"/>
    <property type="molecule type" value="Genomic_DNA"/>
</dbReference>
<evidence type="ECO:0000256" key="3">
    <source>
        <dbReference type="PROSITE-ProRule" id="PRU10007"/>
    </source>
</evidence>
<evidence type="ECO:0000259" key="5">
    <source>
        <dbReference type="Pfam" id="PF00171"/>
    </source>
</evidence>
<dbReference type="SUPFAM" id="SSF53720">
    <property type="entry name" value="ALDH-like"/>
    <property type="match status" value="1"/>
</dbReference>
<organism evidence="6 7">
    <name type="scientific">Nonomuraea insulae</name>
    <dbReference type="NCBI Taxonomy" id="1616787"/>
    <lineage>
        <taxon>Bacteria</taxon>
        <taxon>Bacillati</taxon>
        <taxon>Actinomycetota</taxon>
        <taxon>Actinomycetes</taxon>
        <taxon>Streptosporangiales</taxon>
        <taxon>Streptosporangiaceae</taxon>
        <taxon>Nonomuraea</taxon>
    </lineage>
</organism>
<evidence type="ECO:0000313" key="7">
    <source>
        <dbReference type="Proteomes" id="UP001596058"/>
    </source>
</evidence>
<evidence type="ECO:0000313" key="6">
    <source>
        <dbReference type="EMBL" id="MFC5833578.1"/>
    </source>
</evidence>
<evidence type="ECO:0000256" key="2">
    <source>
        <dbReference type="ARBA" id="ARBA00023002"/>
    </source>
</evidence>
<accession>A0ABW1D6S9</accession>
<dbReference type="Proteomes" id="UP001596058">
    <property type="component" value="Unassembled WGS sequence"/>
</dbReference>
<feature type="domain" description="Aldehyde dehydrogenase" evidence="5">
    <location>
        <begin position="14"/>
        <end position="455"/>
    </location>
</feature>
<dbReference type="PANTHER" id="PTHR42804">
    <property type="entry name" value="ALDEHYDE DEHYDROGENASE"/>
    <property type="match status" value="1"/>
</dbReference>
<gene>
    <name evidence="6" type="ORF">ACFPZ3_57875</name>
</gene>
<dbReference type="Gene3D" id="3.40.605.10">
    <property type="entry name" value="Aldehyde Dehydrogenase, Chain A, domain 1"/>
    <property type="match status" value="1"/>
</dbReference>
<dbReference type="InterPro" id="IPR016163">
    <property type="entry name" value="Ald_DH_C"/>
</dbReference>
<name>A0ABW1D6S9_9ACTN</name>
<dbReference type="InterPro" id="IPR016161">
    <property type="entry name" value="Ald_DH/histidinol_DH"/>
</dbReference>
<dbReference type="Pfam" id="PF00171">
    <property type="entry name" value="Aldedh"/>
    <property type="match status" value="1"/>
</dbReference>
<dbReference type="InterPro" id="IPR029510">
    <property type="entry name" value="Ald_DH_CS_GLU"/>
</dbReference>
<comment type="caution">
    <text evidence="6">The sequence shown here is derived from an EMBL/GenBank/DDBJ whole genome shotgun (WGS) entry which is preliminary data.</text>
</comment>
<dbReference type="Gene3D" id="3.40.309.10">
    <property type="entry name" value="Aldehyde Dehydrogenase, Chain A, domain 2"/>
    <property type="match status" value="1"/>
</dbReference>